<dbReference type="AlphaFoldDB" id="A0A8S3W2B6"/>
<feature type="region of interest" description="Disordered" evidence="1">
    <location>
        <begin position="39"/>
        <end position="102"/>
    </location>
</feature>
<evidence type="ECO:0000313" key="3">
    <source>
        <dbReference type="Proteomes" id="UP000691718"/>
    </source>
</evidence>
<protein>
    <submittedName>
        <fullName evidence="2">(apollo) hypothetical protein</fullName>
    </submittedName>
</protein>
<keyword evidence="3" id="KW-1185">Reference proteome</keyword>
<accession>A0A8S3W2B6</accession>
<dbReference type="EMBL" id="CAJQZP010000081">
    <property type="protein sequence ID" value="CAG4937087.1"/>
    <property type="molecule type" value="Genomic_DNA"/>
</dbReference>
<feature type="compositionally biased region" description="Polar residues" evidence="1">
    <location>
        <begin position="68"/>
        <end position="84"/>
    </location>
</feature>
<proteinExistence type="predicted"/>
<name>A0A8S3W2B6_PARAO</name>
<dbReference type="Proteomes" id="UP000691718">
    <property type="component" value="Unassembled WGS sequence"/>
</dbReference>
<reference evidence="2" key="1">
    <citation type="submission" date="2021-04" db="EMBL/GenBank/DDBJ databases">
        <authorList>
            <person name="Tunstrom K."/>
        </authorList>
    </citation>
    <scope>NUCLEOTIDE SEQUENCE</scope>
</reference>
<evidence type="ECO:0000256" key="1">
    <source>
        <dbReference type="SAM" id="MobiDB-lite"/>
    </source>
</evidence>
<organism evidence="2 3">
    <name type="scientific">Parnassius apollo</name>
    <name type="common">Apollo butterfly</name>
    <name type="synonym">Papilio apollo</name>
    <dbReference type="NCBI Taxonomy" id="110799"/>
    <lineage>
        <taxon>Eukaryota</taxon>
        <taxon>Metazoa</taxon>
        <taxon>Ecdysozoa</taxon>
        <taxon>Arthropoda</taxon>
        <taxon>Hexapoda</taxon>
        <taxon>Insecta</taxon>
        <taxon>Pterygota</taxon>
        <taxon>Neoptera</taxon>
        <taxon>Endopterygota</taxon>
        <taxon>Lepidoptera</taxon>
        <taxon>Glossata</taxon>
        <taxon>Ditrysia</taxon>
        <taxon>Papilionoidea</taxon>
        <taxon>Papilionidae</taxon>
        <taxon>Parnassiinae</taxon>
        <taxon>Parnassini</taxon>
        <taxon>Parnassius</taxon>
        <taxon>Parnassius</taxon>
    </lineage>
</organism>
<comment type="caution">
    <text evidence="2">The sequence shown here is derived from an EMBL/GenBank/DDBJ whole genome shotgun (WGS) entry which is preliminary data.</text>
</comment>
<dbReference type="OrthoDB" id="417598at2759"/>
<evidence type="ECO:0000313" key="2">
    <source>
        <dbReference type="EMBL" id="CAG4937087.1"/>
    </source>
</evidence>
<gene>
    <name evidence="2" type="ORF">PAPOLLO_LOCUS1331</name>
</gene>
<sequence>MMGSMSERLSARSPEKMKITEVFLLKVLVGRGRPRKVAHDQLRRVLQPGEQAAVSPRNEPISDGGSYDSLSLNDLQPQNLQNDDGNLVDNGAGPSVMIDATN</sequence>